<dbReference type="RefSeq" id="WP_129835621.1">
    <property type="nucleotide sequence ID" value="NZ_CP035704.1"/>
</dbReference>
<name>A0A411HNH3_9GAMM</name>
<dbReference type="Proteomes" id="UP000291562">
    <property type="component" value="Chromosome"/>
</dbReference>
<dbReference type="EMBL" id="CP035704">
    <property type="protein sequence ID" value="QBB72033.1"/>
    <property type="molecule type" value="Genomic_DNA"/>
</dbReference>
<feature type="transmembrane region" description="Helical" evidence="1">
    <location>
        <begin position="7"/>
        <end position="25"/>
    </location>
</feature>
<accession>A0A411HNH3</accession>
<keyword evidence="1" id="KW-1133">Transmembrane helix</keyword>
<evidence type="ECO:0000256" key="1">
    <source>
        <dbReference type="SAM" id="Phobius"/>
    </source>
</evidence>
<protein>
    <submittedName>
        <fullName evidence="2">Uncharacterized protein</fullName>
    </submittedName>
</protein>
<dbReference type="AlphaFoldDB" id="A0A411HNH3"/>
<evidence type="ECO:0000313" key="2">
    <source>
        <dbReference type="EMBL" id="QBB72033.1"/>
    </source>
</evidence>
<dbReference type="KEGG" id="xbc:ELE36_17605"/>
<keyword evidence="3" id="KW-1185">Reference proteome</keyword>
<keyword evidence="1" id="KW-0472">Membrane</keyword>
<sequence length="95" mass="10291">MYAALRTWLIALTVLFVTLAPIFIARNVSEHILAFGILFIDALCVMAARFGYRRLETAASKSSLNLSQSLVLAAGTGFGISAVLICGYLAYLFDL</sequence>
<reference evidence="2 3" key="1">
    <citation type="submission" date="2019-01" db="EMBL/GenBank/DDBJ databases">
        <title>Pseudolysobacter antarctica gen. nov., sp. nov., isolated from Fildes Peninsula, Antarctica.</title>
        <authorList>
            <person name="Wei Z."/>
            <person name="Peng F."/>
        </authorList>
    </citation>
    <scope>NUCLEOTIDE SEQUENCE [LARGE SCALE GENOMIC DNA]</scope>
    <source>
        <strain evidence="2 3">AQ6-296</strain>
    </source>
</reference>
<proteinExistence type="predicted"/>
<feature type="transmembrane region" description="Helical" evidence="1">
    <location>
        <begin position="31"/>
        <end position="50"/>
    </location>
</feature>
<feature type="transmembrane region" description="Helical" evidence="1">
    <location>
        <begin position="70"/>
        <end position="93"/>
    </location>
</feature>
<keyword evidence="1" id="KW-0812">Transmembrane</keyword>
<evidence type="ECO:0000313" key="3">
    <source>
        <dbReference type="Proteomes" id="UP000291562"/>
    </source>
</evidence>
<organism evidence="2 3">
    <name type="scientific">Pseudolysobacter antarcticus</name>
    <dbReference type="NCBI Taxonomy" id="2511995"/>
    <lineage>
        <taxon>Bacteria</taxon>
        <taxon>Pseudomonadati</taxon>
        <taxon>Pseudomonadota</taxon>
        <taxon>Gammaproteobacteria</taxon>
        <taxon>Lysobacterales</taxon>
        <taxon>Rhodanobacteraceae</taxon>
        <taxon>Pseudolysobacter</taxon>
    </lineage>
</organism>
<gene>
    <name evidence="2" type="ORF">ELE36_17605</name>
</gene>